<keyword evidence="3" id="KW-1185">Reference proteome</keyword>
<reference evidence="2" key="1">
    <citation type="submission" date="2013-06" db="EMBL/GenBank/DDBJ databases">
        <authorList>
            <person name="Weinstock G."/>
            <person name="Sodergren E."/>
            <person name="Clifton S."/>
            <person name="Fulton L."/>
            <person name="Fulton B."/>
            <person name="Courtney L."/>
            <person name="Fronick C."/>
            <person name="Harrison M."/>
            <person name="Strong C."/>
            <person name="Farmer C."/>
            <person name="Delahaunty K."/>
            <person name="Markovic C."/>
            <person name="Hall O."/>
            <person name="Minx P."/>
            <person name="Tomlinson C."/>
            <person name="Mitreva M."/>
            <person name="Nelson J."/>
            <person name="Hou S."/>
            <person name="Wollam A."/>
            <person name="Pepin K.H."/>
            <person name="Johnson M."/>
            <person name="Bhonagiri V."/>
            <person name="Nash W.E."/>
            <person name="Warren W."/>
            <person name="Chinwalla A."/>
            <person name="Mardis E.R."/>
            <person name="Wilson R.K."/>
        </authorList>
    </citation>
    <scope>NUCLEOTIDE SEQUENCE [LARGE SCALE GENOMIC DNA]</scope>
    <source>
        <strain evidence="2">ATCC 51271</strain>
    </source>
</reference>
<evidence type="ECO:0000256" key="1">
    <source>
        <dbReference type="SAM" id="Phobius"/>
    </source>
</evidence>
<comment type="caution">
    <text evidence="2">The sequence shown here is derived from an EMBL/GenBank/DDBJ whole genome shotgun (WGS) entry which is preliminary data.</text>
</comment>
<gene>
    <name evidence="2" type="ORF">GCWU0000282_000889</name>
</gene>
<organism evidence="2 3">
    <name type="scientific">Catonella morbi ATCC 51271</name>
    <dbReference type="NCBI Taxonomy" id="592026"/>
    <lineage>
        <taxon>Bacteria</taxon>
        <taxon>Bacillati</taxon>
        <taxon>Bacillota</taxon>
        <taxon>Clostridia</taxon>
        <taxon>Lachnospirales</taxon>
        <taxon>Lachnospiraceae</taxon>
        <taxon>Catonella</taxon>
    </lineage>
</organism>
<dbReference type="Proteomes" id="UP000018227">
    <property type="component" value="Unassembled WGS sequence"/>
</dbReference>
<sequence>MIIFYGKRGLIMMSIMNCLIFYIICILFMIIGAKVQLSSLKNKTKENTKQQKNFIQMGGMFCKLYRAY</sequence>
<name>V2XNI8_9FIRM</name>
<dbReference type="EMBL" id="ACIL03000007">
    <property type="protein sequence ID" value="ESL03724.1"/>
    <property type="molecule type" value="Genomic_DNA"/>
</dbReference>
<evidence type="ECO:0000313" key="2">
    <source>
        <dbReference type="EMBL" id="ESL03724.1"/>
    </source>
</evidence>
<proteinExistence type="predicted"/>
<keyword evidence="1" id="KW-0812">Transmembrane</keyword>
<accession>V2XNI8</accession>
<evidence type="ECO:0000313" key="3">
    <source>
        <dbReference type="Proteomes" id="UP000018227"/>
    </source>
</evidence>
<dbReference type="HOGENOM" id="CLU_2786264_0_0_9"/>
<keyword evidence="1" id="KW-0472">Membrane</keyword>
<keyword evidence="1" id="KW-1133">Transmembrane helix</keyword>
<feature type="transmembrane region" description="Helical" evidence="1">
    <location>
        <begin position="12"/>
        <end position="33"/>
    </location>
</feature>
<dbReference type="AlphaFoldDB" id="V2XNI8"/>
<protein>
    <submittedName>
        <fullName evidence="2">Uncharacterized protein</fullName>
    </submittedName>
</protein>